<keyword evidence="3" id="KW-1185">Reference proteome</keyword>
<dbReference type="OrthoDB" id="6119199at2759"/>
<protein>
    <recommendedName>
        <fullName evidence="1">Mutator-like transposase domain-containing protein</fullName>
    </recommendedName>
</protein>
<reference evidence="2 3" key="1">
    <citation type="submission" date="2020-06" db="EMBL/GenBank/DDBJ databases">
        <authorList>
            <person name="Li R."/>
            <person name="Bekaert M."/>
        </authorList>
    </citation>
    <scope>NUCLEOTIDE SEQUENCE [LARGE SCALE GENOMIC DNA]</scope>
    <source>
        <strain evidence="3">wild</strain>
    </source>
</reference>
<dbReference type="InterPro" id="IPR049012">
    <property type="entry name" value="Mutator_transp_dom"/>
</dbReference>
<feature type="domain" description="Mutator-like transposase" evidence="1">
    <location>
        <begin position="1"/>
        <end position="184"/>
    </location>
</feature>
<dbReference type="EMBL" id="CACVKT020010037">
    <property type="protein sequence ID" value="CAC5424477.1"/>
    <property type="molecule type" value="Genomic_DNA"/>
</dbReference>
<evidence type="ECO:0000313" key="3">
    <source>
        <dbReference type="Proteomes" id="UP000507470"/>
    </source>
</evidence>
<evidence type="ECO:0000259" key="1">
    <source>
        <dbReference type="Pfam" id="PF20700"/>
    </source>
</evidence>
<dbReference type="Proteomes" id="UP000507470">
    <property type="component" value="Unassembled WGS sequence"/>
</dbReference>
<organism evidence="2 3">
    <name type="scientific">Mytilus coruscus</name>
    <name type="common">Sea mussel</name>
    <dbReference type="NCBI Taxonomy" id="42192"/>
    <lineage>
        <taxon>Eukaryota</taxon>
        <taxon>Metazoa</taxon>
        <taxon>Spiralia</taxon>
        <taxon>Lophotrochozoa</taxon>
        <taxon>Mollusca</taxon>
        <taxon>Bivalvia</taxon>
        <taxon>Autobranchia</taxon>
        <taxon>Pteriomorphia</taxon>
        <taxon>Mytilida</taxon>
        <taxon>Mytiloidea</taxon>
        <taxon>Mytilidae</taxon>
        <taxon>Mytilinae</taxon>
        <taxon>Mytilus</taxon>
    </lineage>
</organism>
<name>A0A6J8EVA8_MYTCO</name>
<gene>
    <name evidence="2" type="ORF">MCOR_56378</name>
</gene>
<proteinExistence type="predicted"/>
<sequence length="458" mass="52045">MGWQKRGSGKKYDSMSGVGVAIGNETGKVLGREIRSKDCRTCTYWEGTGVEAAMHDCPRNWYGTSKGMEPDVGVSIIKKIEEKKCTVSTLIMDDDATTMSKIRQNIDNDITKWSDIKHVQNTLGKKLYVLPTSYRKSIRKDDKAHLMKCFTYAVHSNKNDKQQMKKDLSAIVPHVFNEHENCNARWSGYLKNPQNYTPTIKSSNLDLKLNKIFHDYIDNIDKLVPCASTKENESFNNMLTAKAPKNKHYSASSSLEARVNCTVAQKNLSFNYVSLVNVECGLSPGKVTEKSSNQLIRKRKLHLTYYNSKEYKKKKLNKKRLAKNENNVLEIREGDTYKTEIDMLCQNLQETDVISNPLVVEELYPVQNIQTSVPCIYFDLSLSLNCDIVQISVAVNDIHVFDQYITPSSGISKYASEVTGLSMCNNILCYNGRKVNSCTPQQEKRITVLIMHPLMYKC</sequence>
<evidence type="ECO:0000313" key="2">
    <source>
        <dbReference type="EMBL" id="CAC5424477.1"/>
    </source>
</evidence>
<dbReference type="AlphaFoldDB" id="A0A6J8EVA8"/>
<accession>A0A6J8EVA8</accession>
<dbReference type="Pfam" id="PF20700">
    <property type="entry name" value="Mutator"/>
    <property type="match status" value="1"/>
</dbReference>